<proteinExistence type="predicted"/>
<dbReference type="PANTHER" id="PTHR31170">
    <property type="entry name" value="BNAC04G53230D PROTEIN"/>
    <property type="match status" value="1"/>
</dbReference>
<evidence type="ECO:0000313" key="3">
    <source>
        <dbReference type="Proteomes" id="UP001231189"/>
    </source>
</evidence>
<evidence type="ECO:0000256" key="1">
    <source>
        <dbReference type="SAM" id="Phobius"/>
    </source>
</evidence>
<protein>
    <submittedName>
        <fullName evidence="2">Uncharacterized protein</fullName>
    </submittedName>
</protein>
<keyword evidence="1" id="KW-0812">Transmembrane</keyword>
<dbReference type="PANTHER" id="PTHR31170:SF18">
    <property type="entry name" value="(WILD MALAYSIAN BANANA) HYPOTHETICAL PROTEIN"/>
    <property type="match status" value="1"/>
</dbReference>
<accession>A0AAD8X657</accession>
<reference evidence="2" key="1">
    <citation type="submission" date="2023-07" db="EMBL/GenBank/DDBJ databases">
        <title>A chromosome-level genome assembly of Lolium multiflorum.</title>
        <authorList>
            <person name="Chen Y."/>
            <person name="Copetti D."/>
            <person name="Kolliker R."/>
            <person name="Studer B."/>
        </authorList>
    </citation>
    <scope>NUCLEOTIDE SEQUENCE</scope>
    <source>
        <strain evidence="2">02402/16</strain>
        <tissue evidence="2">Leaf</tissue>
    </source>
</reference>
<dbReference type="InterPro" id="IPR004158">
    <property type="entry name" value="DUF247_pln"/>
</dbReference>
<keyword evidence="1" id="KW-0472">Membrane</keyword>
<feature type="transmembrane region" description="Helical" evidence="1">
    <location>
        <begin position="430"/>
        <end position="454"/>
    </location>
</feature>
<keyword evidence="1" id="KW-1133">Transmembrane helix</keyword>
<name>A0AAD8X657_LOLMU</name>
<gene>
    <name evidence="2" type="ORF">QYE76_012011</name>
</gene>
<dbReference type="AlphaFoldDB" id="A0AAD8X657"/>
<organism evidence="2 3">
    <name type="scientific">Lolium multiflorum</name>
    <name type="common">Italian ryegrass</name>
    <name type="synonym">Lolium perenne subsp. multiflorum</name>
    <dbReference type="NCBI Taxonomy" id="4521"/>
    <lineage>
        <taxon>Eukaryota</taxon>
        <taxon>Viridiplantae</taxon>
        <taxon>Streptophyta</taxon>
        <taxon>Embryophyta</taxon>
        <taxon>Tracheophyta</taxon>
        <taxon>Spermatophyta</taxon>
        <taxon>Magnoliopsida</taxon>
        <taxon>Liliopsida</taxon>
        <taxon>Poales</taxon>
        <taxon>Poaceae</taxon>
        <taxon>BOP clade</taxon>
        <taxon>Pooideae</taxon>
        <taxon>Poodae</taxon>
        <taxon>Poeae</taxon>
        <taxon>Poeae Chloroplast Group 2 (Poeae type)</taxon>
        <taxon>Loliodinae</taxon>
        <taxon>Loliinae</taxon>
        <taxon>Lolium</taxon>
    </lineage>
</organism>
<dbReference type="Proteomes" id="UP001231189">
    <property type="component" value="Unassembled WGS sequence"/>
</dbReference>
<dbReference type="EMBL" id="JAUUTY010000001">
    <property type="protein sequence ID" value="KAK1695314.1"/>
    <property type="molecule type" value="Genomic_DNA"/>
</dbReference>
<keyword evidence="3" id="KW-1185">Reference proteome</keyword>
<evidence type="ECO:0000313" key="2">
    <source>
        <dbReference type="EMBL" id="KAK1695314.1"/>
    </source>
</evidence>
<sequence>MDPLVNELKRKLDSLKSSMAQLEEDSPPGIMVAKVGHLTRNVRNGEYDPDHVSIGPYNYHWQIPTQQDKLRSLAVVLSAAEEPSMTVEVYLKELAFLEDKARSYYANTFDGITKHQFVHMLLLDGCYILSRFASFPAKHTAHVAGAARSSAFAASLEDLAVVRDVFFLAENQIPFFVLEKIGELTVSDGKALVGRCIADHALELMKAQRYAVAAPAMVPPELTAPENLLHLLHMHLKPQETDVLLPGRGATGTGNGAADKTVSSVGRWRTATEYSYAGVEFRSQEMSEKGGVRCILDVKLDSGGGTLVVPRLDIDNETWRLLRNLMGLEQRNREAVGSHVTAYCIFMSQLASDRKDVEMLSKRGVIVHAHGNDGEVAQHFADLCKGITFDKSDPNINYLWDTRQKLDKRSRSYRRRWMAWLRRKYFSNPWLAVGLLAAAIGLVCELVQAVYSALSYKQA</sequence>
<dbReference type="Pfam" id="PF03140">
    <property type="entry name" value="DUF247"/>
    <property type="match status" value="1"/>
</dbReference>
<comment type="caution">
    <text evidence="2">The sequence shown here is derived from an EMBL/GenBank/DDBJ whole genome shotgun (WGS) entry which is preliminary data.</text>
</comment>